<protein>
    <submittedName>
        <fullName evidence="2">Methyltransferase domain-containing protein</fullName>
    </submittedName>
</protein>
<name>A0A1C6UL39_9ACTN</name>
<dbReference type="STRING" id="683228.GA0070617_2701"/>
<dbReference type="Pfam" id="PF13649">
    <property type="entry name" value="Methyltransf_25"/>
    <property type="match status" value="1"/>
</dbReference>
<dbReference type="InterPro" id="IPR041698">
    <property type="entry name" value="Methyltransf_25"/>
</dbReference>
<sequence length="246" mass="27345">MNWYEDDELWSGFAEVLFTPERAARAAEAVATSPLLRFAPGTHVLDQCCGTGTFTVPIARQGHHVTGVDLSPAMLARARRACDDAGVEAELVRADMRDYVRPARFDVVLNLYTSFGYFDTDEQNLRVLRNAHDSLRPGGVLVVDLLGKECYARWAGQPKVVDVEDGRVFMHDTVLDGWTRYRTEWTLVRAGVVRQVSLTQCLYSGAELRRLVEAAGFVDVRCFGGFAGQPYDCHATRLVVRGTRAG</sequence>
<keyword evidence="2" id="KW-0808">Transferase</keyword>
<dbReference type="PANTHER" id="PTHR42912">
    <property type="entry name" value="METHYLTRANSFERASE"/>
    <property type="match status" value="1"/>
</dbReference>
<keyword evidence="2" id="KW-0489">Methyltransferase</keyword>
<proteinExistence type="predicted"/>
<dbReference type="RefSeq" id="WP_091437063.1">
    <property type="nucleotide sequence ID" value="NZ_BMMJ01000009.1"/>
</dbReference>
<dbReference type="CDD" id="cd02440">
    <property type="entry name" value="AdoMet_MTases"/>
    <property type="match status" value="1"/>
</dbReference>
<evidence type="ECO:0000313" key="2">
    <source>
        <dbReference type="EMBL" id="SCL54569.1"/>
    </source>
</evidence>
<dbReference type="GO" id="GO:0008168">
    <property type="term" value="F:methyltransferase activity"/>
    <property type="evidence" value="ECO:0007669"/>
    <property type="project" value="UniProtKB-KW"/>
</dbReference>
<evidence type="ECO:0000313" key="3">
    <source>
        <dbReference type="Proteomes" id="UP000198937"/>
    </source>
</evidence>
<dbReference type="EMBL" id="FMIA01000002">
    <property type="protein sequence ID" value="SCL54569.1"/>
    <property type="molecule type" value="Genomic_DNA"/>
</dbReference>
<keyword evidence="3" id="KW-1185">Reference proteome</keyword>
<dbReference type="Gene3D" id="2.20.25.110">
    <property type="entry name" value="S-adenosyl-L-methionine-dependent methyltransferases"/>
    <property type="match status" value="1"/>
</dbReference>
<dbReference type="SUPFAM" id="SSF53335">
    <property type="entry name" value="S-adenosyl-L-methionine-dependent methyltransferases"/>
    <property type="match status" value="1"/>
</dbReference>
<dbReference type="Gene3D" id="3.40.50.150">
    <property type="entry name" value="Vaccinia Virus protein VP39"/>
    <property type="match status" value="1"/>
</dbReference>
<dbReference type="InterPro" id="IPR050508">
    <property type="entry name" value="Methyltransf_Superfamily"/>
</dbReference>
<feature type="domain" description="Methyltransferase" evidence="1">
    <location>
        <begin position="44"/>
        <end position="139"/>
    </location>
</feature>
<dbReference type="Proteomes" id="UP000198937">
    <property type="component" value="Unassembled WGS sequence"/>
</dbReference>
<dbReference type="GO" id="GO:0032259">
    <property type="term" value="P:methylation"/>
    <property type="evidence" value="ECO:0007669"/>
    <property type="project" value="UniProtKB-KW"/>
</dbReference>
<organism evidence="2 3">
    <name type="scientific">Micromonospora yangpuensis</name>
    <dbReference type="NCBI Taxonomy" id="683228"/>
    <lineage>
        <taxon>Bacteria</taxon>
        <taxon>Bacillati</taxon>
        <taxon>Actinomycetota</taxon>
        <taxon>Actinomycetes</taxon>
        <taxon>Micromonosporales</taxon>
        <taxon>Micromonosporaceae</taxon>
        <taxon>Micromonospora</taxon>
    </lineage>
</organism>
<evidence type="ECO:0000259" key="1">
    <source>
        <dbReference type="Pfam" id="PF13649"/>
    </source>
</evidence>
<dbReference type="InterPro" id="IPR029063">
    <property type="entry name" value="SAM-dependent_MTases_sf"/>
</dbReference>
<accession>A0A1C6UL39</accession>
<dbReference type="OrthoDB" id="279734at2"/>
<dbReference type="AlphaFoldDB" id="A0A1C6UL39"/>
<reference evidence="2 3" key="1">
    <citation type="submission" date="2016-06" db="EMBL/GenBank/DDBJ databases">
        <authorList>
            <person name="Kjaerup R.B."/>
            <person name="Dalgaard T.S."/>
            <person name="Juul-Madsen H.R."/>
        </authorList>
    </citation>
    <scope>NUCLEOTIDE SEQUENCE [LARGE SCALE GENOMIC DNA]</scope>
    <source>
        <strain evidence="2 3">DSM 45577</strain>
    </source>
</reference>
<gene>
    <name evidence="2" type="ORF">GA0070617_2701</name>
</gene>